<evidence type="ECO:0000259" key="15">
    <source>
        <dbReference type="PROSITE" id="PS51843"/>
    </source>
</evidence>
<dbReference type="PROSITE" id="PS00031">
    <property type="entry name" value="NUCLEAR_REC_DBD_1"/>
    <property type="match status" value="1"/>
</dbReference>
<protein>
    <submittedName>
        <fullName evidence="17">Uncharacterized protein</fullName>
    </submittedName>
</protein>
<keyword evidence="7 12" id="KW-0238">DNA-binding</keyword>
<evidence type="ECO:0000256" key="4">
    <source>
        <dbReference type="ARBA" id="ARBA00022771"/>
    </source>
</evidence>
<dbReference type="InterPro" id="IPR035500">
    <property type="entry name" value="NHR-like_dom_sf"/>
</dbReference>
<keyword evidence="4 12" id="KW-0863">Zinc-finger</keyword>
<dbReference type="PROSITE" id="PS51843">
    <property type="entry name" value="NR_LBD"/>
    <property type="match status" value="1"/>
</dbReference>
<dbReference type="GO" id="GO:0003700">
    <property type="term" value="F:DNA-binding transcription factor activity"/>
    <property type="evidence" value="ECO:0007669"/>
    <property type="project" value="InterPro"/>
</dbReference>
<evidence type="ECO:0000256" key="2">
    <source>
        <dbReference type="ARBA" id="ARBA00005993"/>
    </source>
</evidence>
<dbReference type="Gene3D" id="1.10.565.10">
    <property type="entry name" value="Retinoid X Receptor"/>
    <property type="match status" value="1"/>
</dbReference>
<dbReference type="GO" id="GO:0000978">
    <property type="term" value="F:RNA polymerase II cis-regulatory region sequence-specific DNA binding"/>
    <property type="evidence" value="ECO:0007669"/>
    <property type="project" value="InterPro"/>
</dbReference>
<proteinExistence type="inferred from homology"/>
<evidence type="ECO:0000256" key="12">
    <source>
        <dbReference type="RuleBase" id="RU004334"/>
    </source>
</evidence>
<feature type="compositionally biased region" description="Low complexity" evidence="13">
    <location>
        <begin position="14"/>
        <end position="23"/>
    </location>
</feature>
<keyword evidence="10 12" id="KW-0539">Nucleus</keyword>
<comment type="similarity">
    <text evidence="2 12">Belongs to the nuclear hormone receptor family.</text>
</comment>
<sequence>MNQFDYLTVDTPSSTTLLSNTPPHQLDDPMVSPRGRRSSTVSNGGVRPVRCCAVCGDSPAKLHYGTLACFGCKGFFRRAVKEGRNKYVCRYEKNCVVDKYERNSCRYCRFRRCLQVGMNPDAVRPDRDQAVKQKLGRTKSKQILQQINSLKAEKLGDFTDDDYLKQLLQTILKIDNEIPKAAHQISSESLNKFTLKSLINERTLFIAEQAKLDATSFSPSDYSSTALWRVIEVVDFVNSLCRIALKLFPQGSITVEDKIAIVQNVYTRLVIFSIVTIGIKNFQSDNHFLSILKEEDKSLPLSVMEDIINPMKKMSASGTEITLLRAIVTLDPSIKGIRPAASETLQELRNQFEDLLMRLIKRGSKISNSTQSAYAKFANYLLIVPALISAADCLFNHLQIKYPLNENNPNNDKPHADILRSLFNPDTTDYLRFPQLNSGYFTVPSNTTSTPSPYEKTPLSQQHQSQQHTPQIAINDRIRPFDNYNWHLSSFASAFSSLQVQTSSAYQTSSTDSPSVVSLVASLSPSAFASQQSTSSNATHISPALPVQTLTPNEAAAAAAAAFYSSNNSSRFNQTSFYDAYPQIYSNSSMITELPPSSSTAVTTSALSTPRPTTLEIPGQSSSIGGVIPKLPLHFTKSIEEMLRPIHDDGSTWNKPLPRDWADKVNTPAFNRDVVSKFFPECALNPNMY</sequence>
<evidence type="ECO:0000256" key="9">
    <source>
        <dbReference type="ARBA" id="ARBA00023170"/>
    </source>
</evidence>
<dbReference type="InterPro" id="IPR001723">
    <property type="entry name" value="Nuclear_hrmn_rcpt"/>
</dbReference>
<dbReference type="InterPro" id="IPR000536">
    <property type="entry name" value="Nucl_hrmn_rcpt_lig-bd"/>
</dbReference>
<evidence type="ECO:0000256" key="6">
    <source>
        <dbReference type="ARBA" id="ARBA00023015"/>
    </source>
</evidence>
<dbReference type="SMART" id="SM00399">
    <property type="entry name" value="ZnF_C4"/>
    <property type="match status" value="1"/>
</dbReference>
<dbReference type="Pfam" id="PF00104">
    <property type="entry name" value="Hormone_recep"/>
    <property type="match status" value="1"/>
</dbReference>
<evidence type="ECO:0000256" key="3">
    <source>
        <dbReference type="ARBA" id="ARBA00022723"/>
    </source>
</evidence>
<dbReference type="InterPro" id="IPR052496">
    <property type="entry name" value="Orphan_Nuclear_Rcpt"/>
</dbReference>
<keyword evidence="16" id="KW-1185">Reference proteome</keyword>
<evidence type="ECO:0000256" key="1">
    <source>
        <dbReference type="ARBA" id="ARBA00004123"/>
    </source>
</evidence>
<evidence type="ECO:0000256" key="5">
    <source>
        <dbReference type="ARBA" id="ARBA00022833"/>
    </source>
</evidence>
<evidence type="ECO:0000256" key="10">
    <source>
        <dbReference type="ARBA" id="ARBA00023242"/>
    </source>
</evidence>
<evidence type="ECO:0000256" key="13">
    <source>
        <dbReference type="SAM" id="MobiDB-lite"/>
    </source>
</evidence>
<dbReference type="GO" id="GO:0005634">
    <property type="term" value="C:nucleus"/>
    <property type="evidence" value="ECO:0007669"/>
    <property type="project" value="UniProtKB-SubCell"/>
</dbReference>
<accession>A0A914Z540</accession>
<dbReference type="SUPFAM" id="SSF57716">
    <property type="entry name" value="Glucocorticoid receptor-like (DNA-binding domain)"/>
    <property type="match status" value="1"/>
</dbReference>
<dbReference type="WBParaSite" id="PSU_v2.g7013.t1">
    <property type="protein sequence ID" value="PSU_v2.g7013.t1"/>
    <property type="gene ID" value="PSU_v2.g7013"/>
</dbReference>
<dbReference type="InterPro" id="IPR001628">
    <property type="entry name" value="Znf_hrmn_rcpt"/>
</dbReference>
<dbReference type="AlphaFoldDB" id="A0A914Z540"/>
<dbReference type="CDD" id="cd06960">
    <property type="entry name" value="NR_DBD_HNF4A"/>
    <property type="match status" value="1"/>
</dbReference>
<evidence type="ECO:0000256" key="8">
    <source>
        <dbReference type="ARBA" id="ARBA00023163"/>
    </source>
</evidence>
<feature type="region of interest" description="Disordered" evidence="13">
    <location>
        <begin position="14"/>
        <end position="42"/>
    </location>
</feature>
<dbReference type="InterPro" id="IPR013088">
    <property type="entry name" value="Znf_NHR/GATA"/>
</dbReference>
<reference evidence="17" key="1">
    <citation type="submission" date="2022-11" db="UniProtKB">
        <authorList>
            <consortium name="WormBaseParasite"/>
        </authorList>
    </citation>
    <scope>IDENTIFICATION</scope>
</reference>
<dbReference type="Gene3D" id="3.30.50.10">
    <property type="entry name" value="Erythroid Transcription Factor GATA-1, subunit A"/>
    <property type="match status" value="1"/>
</dbReference>
<dbReference type="Proteomes" id="UP000887577">
    <property type="component" value="Unplaced"/>
</dbReference>
<dbReference type="FunFam" id="3.30.50.10:FF:000030">
    <property type="entry name" value="Nuclear Hormone Receptor family"/>
    <property type="match status" value="1"/>
</dbReference>
<evidence type="ECO:0000313" key="16">
    <source>
        <dbReference type="Proteomes" id="UP000887577"/>
    </source>
</evidence>
<dbReference type="PANTHER" id="PTHR47519">
    <property type="entry name" value="NUCLEAR HORMONE RECEPTOR FAMILY MEMBER NHR-31-RELATED"/>
    <property type="match status" value="1"/>
</dbReference>
<dbReference type="PRINTS" id="PR00047">
    <property type="entry name" value="STROIDFINGER"/>
</dbReference>
<dbReference type="InterPro" id="IPR049636">
    <property type="entry name" value="HNF4-like_DBD"/>
</dbReference>
<dbReference type="PANTHER" id="PTHR47519:SF1">
    <property type="entry name" value="NUCLEAR HORMONE RECEPTOR FAMILY MEMBER NHR-31"/>
    <property type="match status" value="1"/>
</dbReference>
<dbReference type="SUPFAM" id="SSF48508">
    <property type="entry name" value="Nuclear receptor ligand-binding domain"/>
    <property type="match status" value="1"/>
</dbReference>
<dbReference type="GO" id="GO:0008270">
    <property type="term" value="F:zinc ion binding"/>
    <property type="evidence" value="ECO:0007669"/>
    <property type="project" value="UniProtKB-KW"/>
</dbReference>
<dbReference type="SMART" id="SM00430">
    <property type="entry name" value="HOLI"/>
    <property type="match status" value="1"/>
</dbReference>
<evidence type="ECO:0000259" key="14">
    <source>
        <dbReference type="PROSITE" id="PS51030"/>
    </source>
</evidence>
<comment type="function">
    <text evidence="11">Orphan nuclear receptor.</text>
</comment>
<dbReference type="PROSITE" id="PS51030">
    <property type="entry name" value="NUCLEAR_REC_DBD_2"/>
    <property type="match status" value="1"/>
</dbReference>
<keyword evidence="5 12" id="KW-0862">Zinc</keyword>
<feature type="domain" description="NR LBD" evidence="15">
    <location>
        <begin position="163"/>
        <end position="420"/>
    </location>
</feature>
<keyword evidence="6 12" id="KW-0805">Transcription regulation</keyword>
<organism evidence="16 17">
    <name type="scientific">Panagrolaimus superbus</name>
    <dbReference type="NCBI Taxonomy" id="310955"/>
    <lineage>
        <taxon>Eukaryota</taxon>
        <taxon>Metazoa</taxon>
        <taxon>Ecdysozoa</taxon>
        <taxon>Nematoda</taxon>
        <taxon>Chromadorea</taxon>
        <taxon>Rhabditida</taxon>
        <taxon>Tylenchina</taxon>
        <taxon>Panagrolaimomorpha</taxon>
        <taxon>Panagrolaimoidea</taxon>
        <taxon>Panagrolaimidae</taxon>
        <taxon>Panagrolaimus</taxon>
    </lineage>
</organism>
<dbReference type="PRINTS" id="PR00398">
    <property type="entry name" value="STRDHORMONER"/>
</dbReference>
<dbReference type="Pfam" id="PF00105">
    <property type="entry name" value="zf-C4"/>
    <property type="match status" value="1"/>
</dbReference>
<keyword evidence="8 12" id="KW-0804">Transcription</keyword>
<evidence type="ECO:0000256" key="11">
    <source>
        <dbReference type="ARBA" id="ARBA00037512"/>
    </source>
</evidence>
<evidence type="ECO:0000313" key="17">
    <source>
        <dbReference type="WBParaSite" id="PSU_v2.g7013.t1"/>
    </source>
</evidence>
<comment type="subcellular location">
    <subcellularLocation>
        <location evidence="1 12">Nucleus</location>
    </subcellularLocation>
</comment>
<feature type="region of interest" description="Disordered" evidence="13">
    <location>
        <begin position="444"/>
        <end position="470"/>
    </location>
</feature>
<evidence type="ECO:0000256" key="7">
    <source>
        <dbReference type="ARBA" id="ARBA00023125"/>
    </source>
</evidence>
<name>A0A914Z540_9BILA</name>
<keyword evidence="3 12" id="KW-0479">Metal-binding</keyword>
<feature type="domain" description="Nuclear receptor" evidence="14">
    <location>
        <begin position="49"/>
        <end position="125"/>
    </location>
</feature>
<keyword evidence="9 12" id="KW-0675">Receptor</keyword>